<dbReference type="GO" id="GO:0004497">
    <property type="term" value="F:monooxygenase activity"/>
    <property type="evidence" value="ECO:0007669"/>
    <property type="project" value="UniProtKB-KW"/>
</dbReference>
<dbReference type="PIRSF" id="PIRSF000337">
    <property type="entry name" value="NTA_MOA"/>
    <property type="match status" value="1"/>
</dbReference>
<reference evidence="8 9" key="1">
    <citation type="submission" date="2020-04" db="EMBL/GenBank/DDBJ databases">
        <title>Description of novel Gluconacetobacter.</title>
        <authorList>
            <person name="Sombolestani A."/>
        </authorList>
    </citation>
    <scope>NUCLEOTIDE SEQUENCE [LARGE SCALE GENOMIC DNA]</scope>
    <source>
        <strain evidence="8 9">LMG 21312</strain>
    </source>
</reference>
<dbReference type="SUPFAM" id="SSF51679">
    <property type="entry name" value="Bacterial luciferase-like"/>
    <property type="match status" value="1"/>
</dbReference>
<dbReference type="InterPro" id="IPR011251">
    <property type="entry name" value="Luciferase-like_dom"/>
</dbReference>
<protein>
    <submittedName>
        <fullName evidence="8">LLM class flavin-dependent oxidoreductase</fullName>
    </submittedName>
</protein>
<dbReference type="Gene3D" id="3.20.20.30">
    <property type="entry name" value="Luciferase-like domain"/>
    <property type="match status" value="1"/>
</dbReference>
<name>A0A7W4J526_9PROT</name>
<evidence type="ECO:0000256" key="2">
    <source>
        <dbReference type="ARBA" id="ARBA00022643"/>
    </source>
</evidence>
<feature type="binding site" evidence="6">
    <location>
        <position position="225"/>
    </location>
    <ligand>
        <name>FMN</name>
        <dbReference type="ChEBI" id="CHEBI:58210"/>
    </ligand>
</feature>
<dbReference type="Pfam" id="PF00296">
    <property type="entry name" value="Bac_luciferase"/>
    <property type="match status" value="1"/>
</dbReference>
<organism evidence="8 9">
    <name type="scientific">Gluconacetobacter johannae</name>
    <dbReference type="NCBI Taxonomy" id="112140"/>
    <lineage>
        <taxon>Bacteria</taxon>
        <taxon>Pseudomonadati</taxon>
        <taxon>Pseudomonadota</taxon>
        <taxon>Alphaproteobacteria</taxon>
        <taxon>Acetobacterales</taxon>
        <taxon>Acetobacteraceae</taxon>
        <taxon>Gluconacetobacter</taxon>
    </lineage>
</organism>
<keyword evidence="9" id="KW-1185">Reference proteome</keyword>
<dbReference type="EMBL" id="JABEQH010000003">
    <property type="protein sequence ID" value="MBB2174880.1"/>
    <property type="molecule type" value="Genomic_DNA"/>
</dbReference>
<proteinExistence type="inferred from homology"/>
<sequence length="442" mass="48943">MMSTPGRQHIALGAYLTGSATNGDAWRAPGEDIDADIDFGRYRDYVRILEQGRFDSIFLYDNVLPVPDPAAVADTPALPRWDTFTLLAALAVTSRHIGLIGTASTTFNEPYNIARRVASLDRLSGGRAGWNVVTATGGGENFNLAAHTDHAERYERAHEFVDVVTGLWDSIAPGAYLRDRETGRWLDPAKVRPLNHHGRFYHVAGPLNAPPTVQTRPVLAQAGASGAGKELAARIGEVIYTAEYDRAAGRDYRAEVLARAARYGRTADHLRILPGLAPFVGRSEAEAREKFETYQRYLDKADCLRGFSSYASLGVDLSSWPEDRPIALGAVAETNSHKSRQSLIVDWIRRERPFVRDVLRRFTRGGHRIVVGTPRAIVDDMEDWFRTGAADGFNIMFTSSPGGLRDFVDLVVPELQRRNLLRTDYTGRTLRENLGLPDPAAR</sequence>
<feature type="binding site" evidence="6">
    <location>
        <position position="102"/>
    </location>
    <ligand>
        <name>FMN</name>
        <dbReference type="ChEBI" id="CHEBI:58210"/>
    </ligand>
</feature>
<dbReference type="NCBIfam" id="TIGR03860">
    <property type="entry name" value="FMN_nitrolo"/>
    <property type="match status" value="1"/>
</dbReference>
<dbReference type="PANTHER" id="PTHR30011:SF16">
    <property type="entry name" value="C2H2 FINGER DOMAIN TRANSCRIPTION FACTOR (EUROFUNG)-RELATED"/>
    <property type="match status" value="1"/>
</dbReference>
<feature type="binding site" evidence="6">
    <location>
        <position position="61"/>
    </location>
    <ligand>
        <name>FMN</name>
        <dbReference type="ChEBI" id="CHEBI:58210"/>
    </ligand>
</feature>
<evidence type="ECO:0000256" key="4">
    <source>
        <dbReference type="ARBA" id="ARBA00023033"/>
    </source>
</evidence>
<dbReference type="GO" id="GO:0016705">
    <property type="term" value="F:oxidoreductase activity, acting on paired donors, with incorporation or reduction of molecular oxygen"/>
    <property type="evidence" value="ECO:0007669"/>
    <property type="project" value="InterPro"/>
</dbReference>
<accession>A0A7W4J526</accession>
<evidence type="ECO:0000256" key="6">
    <source>
        <dbReference type="PIRSR" id="PIRSR000337-1"/>
    </source>
</evidence>
<gene>
    <name evidence="8" type="ORF">HLH21_02930</name>
</gene>
<dbReference type="Proteomes" id="UP000561066">
    <property type="component" value="Unassembled WGS sequence"/>
</dbReference>
<evidence type="ECO:0000259" key="7">
    <source>
        <dbReference type="Pfam" id="PF00296"/>
    </source>
</evidence>
<keyword evidence="3" id="KW-0560">Oxidoreductase</keyword>
<feature type="binding site" evidence="6">
    <location>
        <position position="150"/>
    </location>
    <ligand>
        <name>FMN</name>
        <dbReference type="ChEBI" id="CHEBI:58210"/>
    </ligand>
</feature>
<evidence type="ECO:0000256" key="3">
    <source>
        <dbReference type="ARBA" id="ARBA00023002"/>
    </source>
</evidence>
<dbReference type="InterPro" id="IPR051260">
    <property type="entry name" value="Diverse_substr_monoxygenases"/>
</dbReference>
<keyword evidence="4" id="KW-0503">Monooxygenase</keyword>
<evidence type="ECO:0000313" key="9">
    <source>
        <dbReference type="Proteomes" id="UP000561066"/>
    </source>
</evidence>
<keyword evidence="1 6" id="KW-0285">Flavoprotein</keyword>
<dbReference type="InterPro" id="IPR016215">
    <property type="entry name" value="NTA_MOA"/>
</dbReference>
<keyword evidence="2 6" id="KW-0288">FMN</keyword>
<evidence type="ECO:0000256" key="1">
    <source>
        <dbReference type="ARBA" id="ARBA00022630"/>
    </source>
</evidence>
<dbReference type="PANTHER" id="PTHR30011">
    <property type="entry name" value="ALKANESULFONATE MONOOXYGENASE-RELATED"/>
    <property type="match status" value="1"/>
</dbReference>
<evidence type="ECO:0000256" key="5">
    <source>
        <dbReference type="ARBA" id="ARBA00033748"/>
    </source>
</evidence>
<feature type="binding site" evidence="6">
    <location>
        <position position="154"/>
    </location>
    <ligand>
        <name>FMN</name>
        <dbReference type="ChEBI" id="CHEBI:58210"/>
    </ligand>
</feature>
<dbReference type="CDD" id="cd01095">
    <property type="entry name" value="Nitrilotriacetate_monoxgenase"/>
    <property type="match status" value="1"/>
</dbReference>
<feature type="domain" description="Luciferase-like" evidence="7">
    <location>
        <begin position="34"/>
        <end position="389"/>
    </location>
</feature>
<evidence type="ECO:0000313" key="8">
    <source>
        <dbReference type="EMBL" id="MBB2174880.1"/>
    </source>
</evidence>
<comment type="caution">
    <text evidence="8">The sequence shown here is derived from an EMBL/GenBank/DDBJ whole genome shotgun (WGS) entry which is preliminary data.</text>
</comment>
<dbReference type="InterPro" id="IPR036661">
    <property type="entry name" value="Luciferase-like_sf"/>
</dbReference>
<dbReference type="AlphaFoldDB" id="A0A7W4J526"/>
<comment type="similarity">
    <text evidence="5">Belongs to the NtaA/SnaA/DszA monooxygenase family.</text>
</comment>